<accession>A0A3B0QS49</accession>
<evidence type="ECO:0000313" key="1">
    <source>
        <dbReference type="EMBL" id="VAV82607.1"/>
    </source>
</evidence>
<gene>
    <name evidence="1" type="ORF">MNBD_BACTEROID02-1917</name>
</gene>
<protein>
    <submittedName>
        <fullName evidence="1">Uncharacterized protein</fullName>
    </submittedName>
</protein>
<dbReference type="AlphaFoldDB" id="A0A3B0QS49"/>
<proteinExistence type="predicted"/>
<sequence length="220" mass="25907">MKRLFIILPVILLLTSCNKKTVLLPETDTKEITEILDVSPIYIFYDETKPDSTDFNRKNMISTTNWLVNIDKRLMLKQILPHLQYLQEKRNKDGMHKNENAKNYFTCFNPEIQNLAFIEFTDLAFHDKSSEKYFSENSIVIDFNTDNEIIILNPNTNKIILKTVTDYLLNSIEEVVTLGNIIYLNFNKNLSFQDYITYKSLLLHLDRNNVTISNDEFIYN</sequence>
<organism evidence="1">
    <name type="scientific">hydrothermal vent metagenome</name>
    <dbReference type="NCBI Taxonomy" id="652676"/>
    <lineage>
        <taxon>unclassified sequences</taxon>
        <taxon>metagenomes</taxon>
        <taxon>ecological metagenomes</taxon>
    </lineage>
</organism>
<reference evidence="1" key="1">
    <citation type="submission" date="2018-06" db="EMBL/GenBank/DDBJ databases">
        <authorList>
            <person name="Zhirakovskaya E."/>
        </authorList>
    </citation>
    <scope>NUCLEOTIDE SEQUENCE</scope>
</reference>
<dbReference type="EMBL" id="UOEB01000014">
    <property type="protein sequence ID" value="VAV82607.1"/>
    <property type="molecule type" value="Genomic_DNA"/>
</dbReference>
<dbReference type="PROSITE" id="PS51257">
    <property type="entry name" value="PROKAR_LIPOPROTEIN"/>
    <property type="match status" value="1"/>
</dbReference>
<name>A0A3B0QS49_9ZZZZ</name>